<organism evidence="1 2">
    <name type="scientific">Hibiscus sabdariffa</name>
    <name type="common">roselle</name>
    <dbReference type="NCBI Taxonomy" id="183260"/>
    <lineage>
        <taxon>Eukaryota</taxon>
        <taxon>Viridiplantae</taxon>
        <taxon>Streptophyta</taxon>
        <taxon>Embryophyta</taxon>
        <taxon>Tracheophyta</taxon>
        <taxon>Spermatophyta</taxon>
        <taxon>Magnoliopsida</taxon>
        <taxon>eudicotyledons</taxon>
        <taxon>Gunneridae</taxon>
        <taxon>Pentapetalae</taxon>
        <taxon>rosids</taxon>
        <taxon>malvids</taxon>
        <taxon>Malvales</taxon>
        <taxon>Malvaceae</taxon>
        <taxon>Malvoideae</taxon>
        <taxon>Hibiscus</taxon>
    </lineage>
</organism>
<dbReference type="EMBL" id="JBBPBM010000475">
    <property type="protein sequence ID" value="KAK8494986.1"/>
    <property type="molecule type" value="Genomic_DNA"/>
</dbReference>
<dbReference type="Proteomes" id="UP001472677">
    <property type="component" value="Unassembled WGS sequence"/>
</dbReference>
<accession>A0ABR2ANY7</accession>
<protein>
    <submittedName>
        <fullName evidence="1">Uncharacterized protein</fullName>
    </submittedName>
</protein>
<keyword evidence="2" id="KW-1185">Reference proteome</keyword>
<proteinExistence type="predicted"/>
<sequence length="113" mass="12899">MVGSGMPKWWQGLSLETCPSSRICFEVSNEGTFGGRDRKPGRIYHILSFRPVLPNSPSIPRISFGFVRSNSRGRELFLSDASLFVDDAEAYEEYRREKPEITEQKVILLLCLQ</sequence>
<comment type="caution">
    <text evidence="1">The sequence shown here is derived from an EMBL/GenBank/DDBJ whole genome shotgun (WGS) entry which is preliminary data.</text>
</comment>
<name>A0ABR2ANY7_9ROSI</name>
<reference evidence="1 2" key="1">
    <citation type="journal article" date="2024" name="G3 (Bethesda)">
        <title>Genome assembly of Hibiscus sabdariffa L. provides insights into metabolisms of medicinal natural products.</title>
        <authorList>
            <person name="Kim T."/>
        </authorList>
    </citation>
    <scope>NUCLEOTIDE SEQUENCE [LARGE SCALE GENOMIC DNA]</scope>
    <source>
        <strain evidence="1">TK-2024</strain>
        <tissue evidence="1">Old leaves</tissue>
    </source>
</reference>
<evidence type="ECO:0000313" key="1">
    <source>
        <dbReference type="EMBL" id="KAK8494986.1"/>
    </source>
</evidence>
<gene>
    <name evidence="1" type="ORF">V6N12_056678</name>
</gene>
<evidence type="ECO:0000313" key="2">
    <source>
        <dbReference type="Proteomes" id="UP001472677"/>
    </source>
</evidence>